<feature type="region of interest" description="Disordered" evidence="1">
    <location>
        <begin position="35"/>
        <end position="125"/>
    </location>
</feature>
<name>A0AAN6NHX6_9PEZI</name>
<protein>
    <submittedName>
        <fullName evidence="2">Uncharacterized protein</fullName>
    </submittedName>
</protein>
<gene>
    <name evidence="2" type="ORF">QBC46DRAFT_414880</name>
</gene>
<evidence type="ECO:0000313" key="2">
    <source>
        <dbReference type="EMBL" id="KAK3946104.1"/>
    </source>
</evidence>
<proteinExistence type="predicted"/>
<dbReference type="AlphaFoldDB" id="A0AAN6NHX6"/>
<evidence type="ECO:0000313" key="3">
    <source>
        <dbReference type="Proteomes" id="UP001303473"/>
    </source>
</evidence>
<feature type="region of interest" description="Disordered" evidence="1">
    <location>
        <begin position="155"/>
        <end position="204"/>
    </location>
</feature>
<reference evidence="3" key="1">
    <citation type="journal article" date="2023" name="Mol. Phylogenet. Evol.">
        <title>Genome-scale phylogeny and comparative genomics of the fungal order Sordariales.</title>
        <authorList>
            <person name="Hensen N."/>
            <person name="Bonometti L."/>
            <person name="Westerberg I."/>
            <person name="Brannstrom I.O."/>
            <person name="Guillou S."/>
            <person name="Cros-Aarteil S."/>
            <person name="Calhoun S."/>
            <person name="Haridas S."/>
            <person name="Kuo A."/>
            <person name="Mondo S."/>
            <person name="Pangilinan J."/>
            <person name="Riley R."/>
            <person name="LaButti K."/>
            <person name="Andreopoulos B."/>
            <person name="Lipzen A."/>
            <person name="Chen C."/>
            <person name="Yan M."/>
            <person name="Daum C."/>
            <person name="Ng V."/>
            <person name="Clum A."/>
            <person name="Steindorff A."/>
            <person name="Ohm R.A."/>
            <person name="Martin F."/>
            <person name="Silar P."/>
            <person name="Natvig D.O."/>
            <person name="Lalanne C."/>
            <person name="Gautier V."/>
            <person name="Ament-Velasquez S.L."/>
            <person name="Kruys A."/>
            <person name="Hutchinson M.I."/>
            <person name="Powell A.J."/>
            <person name="Barry K."/>
            <person name="Miller A.N."/>
            <person name="Grigoriev I.V."/>
            <person name="Debuchy R."/>
            <person name="Gladieux P."/>
            <person name="Hiltunen Thoren M."/>
            <person name="Johannesson H."/>
        </authorList>
    </citation>
    <scope>NUCLEOTIDE SEQUENCE [LARGE SCALE GENOMIC DNA]</scope>
    <source>
        <strain evidence="3">CBS 340.73</strain>
    </source>
</reference>
<feature type="compositionally biased region" description="Basic and acidic residues" evidence="1">
    <location>
        <begin position="168"/>
        <end position="185"/>
    </location>
</feature>
<feature type="compositionally biased region" description="Basic and acidic residues" evidence="1">
    <location>
        <begin position="193"/>
        <end position="204"/>
    </location>
</feature>
<feature type="compositionally biased region" description="Gly residues" evidence="1">
    <location>
        <begin position="63"/>
        <end position="121"/>
    </location>
</feature>
<dbReference type="EMBL" id="MU853752">
    <property type="protein sequence ID" value="KAK3946104.1"/>
    <property type="molecule type" value="Genomic_DNA"/>
</dbReference>
<organism evidence="2 3">
    <name type="scientific">Diplogelasinospora grovesii</name>
    <dbReference type="NCBI Taxonomy" id="303347"/>
    <lineage>
        <taxon>Eukaryota</taxon>
        <taxon>Fungi</taxon>
        <taxon>Dikarya</taxon>
        <taxon>Ascomycota</taxon>
        <taxon>Pezizomycotina</taxon>
        <taxon>Sordariomycetes</taxon>
        <taxon>Sordariomycetidae</taxon>
        <taxon>Sordariales</taxon>
        <taxon>Diplogelasinosporaceae</taxon>
        <taxon>Diplogelasinospora</taxon>
    </lineage>
</organism>
<keyword evidence="3" id="KW-1185">Reference proteome</keyword>
<sequence>MNQNSSSSNPATIPRSFYCTESDILFTFEPTVTSSMATGASPTAAPNPGEGFGMTPTTATLQGGDGGGDGGKGSGGDGGKGSGGDGDKGSGSGGDGGDGGEGSGGDGGKGSGSGGDGGKGGQTKKYTGEYTAAEAADVARQGGGSLMAWPADEPYVLPTLDDDNTGSVRKEGEGDNRLQDPHIQDKNVSPQEQQEKDDGQNQKE</sequence>
<dbReference type="Proteomes" id="UP001303473">
    <property type="component" value="Unassembled WGS sequence"/>
</dbReference>
<accession>A0AAN6NHX6</accession>
<evidence type="ECO:0000256" key="1">
    <source>
        <dbReference type="SAM" id="MobiDB-lite"/>
    </source>
</evidence>
<comment type="caution">
    <text evidence="2">The sequence shown here is derived from an EMBL/GenBank/DDBJ whole genome shotgun (WGS) entry which is preliminary data.</text>
</comment>